<organism evidence="4 5">
    <name type="scientific">Brachybacterium fresconis</name>
    <dbReference type="NCBI Taxonomy" id="173363"/>
    <lineage>
        <taxon>Bacteria</taxon>
        <taxon>Bacillati</taxon>
        <taxon>Actinomycetota</taxon>
        <taxon>Actinomycetes</taxon>
        <taxon>Micrococcales</taxon>
        <taxon>Dermabacteraceae</taxon>
        <taxon>Brachybacterium</taxon>
    </lineage>
</organism>
<feature type="domain" description="Protein-glutamine gamma-glutamyltransferase-like C-terminal" evidence="3">
    <location>
        <begin position="167"/>
        <end position="236"/>
    </location>
</feature>
<feature type="region of interest" description="Disordered" evidence="1">
    <location>
        <begin position="1"/>
        <end position="20"/>
    </location>
</feature>
<feature type="region of interest" description="Disordered" evidence="1">
    <location>
        <begin position="74"/>
        <end position="94"/>
    </location>
</feature>
<evidence type="ECO:0000313" key="5">
    <source>
        <dbReference type="Proteomes" id="UP000698222"/>
    </source>
</evidence>
<gene>
    <name evidence="4" type="ORF">JOF44_003501</name>
</gene>
<proteinExistence type="predicted"/>
<keyword evidence="2" id="KW-0472">Membrane</keyword>
<accession>A0ABS4YP76</accession>
<evidence type="ECO:0000256" key="2">
    <source>
        <dbReference type="SAM" id="Phobius"/>
    </source>
</evidence>
<sequence length="251" mass="26442">MTGEDGGTGGTGGTGPGGTAGPHRRLLAVLLLIAALGGLGLATLGASAERAGDPVYVGDATRDLPSFVTREAEEMPTFETAAPPEQPPRPDRSGTAVTTALIVLGVILAIVAAWVIHRMRQLARPAPPLADEADEDELTVTQVRAAFEDARGHLSTVVEAHDAVIAAWLALERAIAAAGVRRRPSQTTLEFVVAVLATLQLDRSALDRLAHLYRRALFDDQPLVEADREDAIELLDRLTTDLDARVEEGAG</sequence>
<evidence type="ECO:0000259" key="3">
    <source>
        <dbReference type="Pfam" id="PF13559"/>
    </source>
</evidence>
<dbReference type="RefSeq" id="WP_209894542.1">
    <property type="nucleotide sequence ID" value="NZ_BAAAJV010000008.1"/>
</dbReference>
<name>A0ABS4YP76_9MICO</name>
<dbReference type="EMBL" id="JAGIOC010000001">
    <property type="protein sequence ID" value="MBP2410598.1"/>
    <property type="molecule type" value="Genomic_DNA"/>
</dbReference>
<dbReference type="Proteomes" id="UP000698222">
    <property type="component" value="Unassembled WGS sequence"/>
</dbReference>
<evidence type="ECO:0000256" key="1">
    <source>
        <dbReference type="SAM" id="MobiDB-lite"/>
    </source>
</evidence>
<comment type="caution">
    <text evidence="4">The sequence shown here is derived from an EMBL/GenBank/DDBJ whole genome shotgun (WGS) entry which is preliminary data.</text>
</comment>
<keyword evidence="5" id="KW-1185">Reference proteome</keyword>
<feature type="transmembrane region" description="Helical" evidence="2">
    <location>
        <begin position="26"/>
        <end position="46"/>
    </location>
</feature>
<dbReference type="Pfam" id="PF13559">
    <property type="entry name" value="DUF4129"/>
    <property type="match status" value="1"/>
</dbReference>
<protein>
    <recommendedName>
        <fullName evidence="3">Protein-glutamine gamma-glutamyltransferase-like C-terminal domain-containing protein</fullName>
    </recommendedName>
</protein>
<evidence type="ECO:0000313" key="4">
    <source>
        <dbReference type="EMBL" id="MBP2410598.1"/>
    </source>
</evidence>
<feature type="transmembrane region" description="Helical" evidence="2">
    <location>
        <begin position="96"/>
        <end position="116"/>
    </location>
</feature>
<keyword evidence="2" id="KW-0812">Transmembrane</keyword>
<dbReference type="InterPro" id="IPR025403">
    <property type="entry name" value="TgpA-like_C"/>
</dbReference>
<reference evidence="4 5" key="1">
    <citation type="submission" date="2021-03" db="EMBL/GenBank/DDBJ databases">
        <title>Sequencing the genomes of 1000 actinobacteria strains.</title>
        <authorList>
            <person name="Klenk H.-P."/>
        </authorList>
    </citation>
    <scope>NUCLEOTIDE SEQUENCE [LARGE SCALE GENOMIC DNA]</scope>
    <source>
        <strain evidence="4 5">DSM 14564</strain>
    </source>
</reference>
<keyword evidence="2" id="KW-1133">Transmembrane helix</keyword>